<evidence type="ECO:0000313" key="4">
    <source>
        <dbReference type="EMBL" id="RKS79421.1"/>
    </source>
</evidence>
<gene>
    <name evidence="4" type="ORF">BZB76_0886</name>
</gene>
<protein>
    <submittedName>
        <fullName evidence="4">Uncharacterized protein</fullName>
    </submittedName>
</protein>
<dbReference type="SUPFAM" id="SSF53649">
    <property type="entry name" value="Alkaline phosphatase-like"/>
    <property type="match status" value="1"/>
</dbReference>
<evidence type="ECO:0000313" key="5">
    <source>
        <dbReference type="Proteomes" id="UP000274601"/>
    </source>
</evidence>
<feature type="transmembrane region" description="Helical" evidence="2">
    <location>
        <begin position="401"/>
        <end position="421"/>
    </location>
</feature>
<keyword evidence="5" id="KW-1185">Reference proteome</keyword>
<comment type="caution">
    <text evidence="4">The sequence shown here is derived from an EMBL/GenBank/DDBJ whole genome shotgun (WGS) entry which is preliminary data.</text>
</comment>
<proteinExistence type="predicted"/>
<keyword evidence="3" id="KW-0732">Signal</keyword>
<feature type="transmembrane region" description="Helical" evidence="2">
    <location>
        <begin position="579"/>
        <end position="598"/>
    </location>
</feature>
<evidence type="ECO:0000256" key="3">
    <source>
        <dbReference type="SAM" id="SignalP"/>
    </source>
</evidence>
<accession>A0A495QYZ0</accession>
<feature type="transmembrane region" description="Helical" evidence="2">
    <location>
        <begin position="362"/>
        <end position="381"/>
    </location>
</feature>
<dbReference type="Proteomes" id="UP000274601">
    <property type="component" value="Unassembled WGS sequence"/>
</dbReference>
<dbReference type="EMBL" id="RBWU01000001">
    <property type="protein sequence ID" value="RKS79421.1"/>
    <property type="molecule type" value="Genomic_DNA"/>
</dbReference>
<feature type="region of interest" description="Disordered" evidence="1">
    <location>
        <begin position="728"/>
        <end position="750"/>
    </location>
</feature>
<dbReference type="AlphaFoldDB" id="A0A495QYZ0"/>
<feature type="transmembrane region" description="Helical" evidence="2">
    <location>
        <begin position="554"/>
        <end position="572"/>
    </location>
</feature>
<feature type="compositionally biased region" description="Basic and acidic residues" evidence="1">
    <location>
        <begin position="736"/>
        <end position="750"/>
    </location>
</feature>
<feature type="signal peptide" evidence="3">
    <location>
        <begin position="1"/>
        <end position="32"/>
    </location>
</feature>
<feature type="transmembrane region" description="Helical" evidence="2">
    <location>
        <begin position="427"/>
        <end position="447"/>
    </location>
</feature>
<feature type="transmembrane region" description="Helical" evidence="2">
    <location>
        <begin position="636"/>
        <end position="655"/>
    </location>
</feature>
<evidence type="ECO:0000256" key="2">
    <source>
        <dbReference type="SAM" id="Phobius"/>
    </source>
</evidence>
<feature type="chain" id="PRO_5019839168" evidence="3">
    <location>
        <begin position="33"/>
        <end position="750"/>
    </location>
</feature>
<feature type="transmembrane region" description="Helical" evidence="2">
    <location>
        <begin position="495"/>
        <end position="517"/>
    </location>
</feature>
<dbReference type="InterPro" id="IPR017850">
    <property type="entry name" value="Alkaline_phosphatase_core_sf"/>
</dbReference>
<feature type="transmembrane region" description="Helical" evidence="2">
    <location>
        <begin position="529"/>
        <end position="548"/>
    </location>
</feature>
<evidence type="ECO:0000256" key="1">
    <source>
        <dbReference type="SAM" id="MobiDB-lite"/>
    </source>
</evidence>
<feature type="transmembrane region" description="Helical" evidence="2">
    <location>
        <begin position="676"/>
        <end position="693"/>
    </location>
</feature>
<name>A0A495QYZ0_9ACTN</name>
<keyword evidence="2" id="KW-1133">Transmembrane helix</keyword>
<keyword evidence="2" id="KW-0812">Transmembrane</keyword>
<feature type="transmembrane region" description="Helical" evidence="2">
    <location>
        <begin position="454"/>
        <end position="475"/>
    </location>
</feature>
<reference evidence="4 5" key="1">
    <citation type="submission" date="2018-10" db="EMBL/GenBank/DDBJ databases">
        <title>Genomic Encyclopedia of Archaeal and Bacterial Type Strains, Phase II (KMG-II): from individual species to whole genera.</title>
        <authorList>
            <person name="Goeker M."/>
        </authorList>
    </citation>
    <scope>NUCLEOTIDE SEQUENCE [LARGE SCALE GENOMIC DNA]</scope>
    <source>
        <strain evidence="4 5">DSM 43383</strain>
    </source>
</reference>
<sequence>MTSRGARIGAFLAILGTSLITLLIAPSGQARAETSAPTTGRVVVVGVPGLMWSDIDRTTTPALWKLTKDGSAAALSVRTTRTNTCPTDGWLTLSSGQRSRLQHANCALPAAPILPGERSPTGPPPQEGAIAPGWPAMKSDNADTNYHARIGLLGDAVKAAGGCTMAVGPGAVFGVGDGGGRVDRYVATPDRATTADWTRCALTAVDVDDLFRAYITVGVDAKGEQILLSPRKRAAAAAAADRRVAQVMAAVPNGTTVLLAGLSDVGPDPHLRVALAMSKTADGARRYGPGYMTSSATRQDGLVTLTDLTATTLNLLGLKQPEAAVGSVWRPQPSEASTQERVEALEDENVAAQAIRSVQTSFYWVLFAAQLVLYGIAALALRRLGDDRSSRARILGGTRVIALLGGAAPGASFLAGLLPWWRAGNATPILICTVLGFAGLLTGLALAGPWRRSAFAPGLVITLVTAVVLAVDVMTGSTLQMNTLMGYTALVAGRFYGFGNQAFSLFAVAAILTAAWLTEYPLRAGRRRLALGIVVAIGAFAVAVDGLPAWGSDFGGVLAMVPAFAVLALMVTGQRVSPLRLGLFCVAGAVLVMFISYLNSRSDNPTHLGRFWLDVVDGDAWGVIARKFDAMLNSVGYWHLTLPLAAAIAFLFFVLARPTRWRVSLLQRAYEHSVTMRPALLCALTVGVIGTLVNDSGTVILSVSFSLATPLMLAAGVRALEIDLWNEDSEPPAPRESGEGSREPRSAEQR</sequence>
<dbReference type="RefSeq" id="WP_246006744.1">
    <property type="nucleotide sequence ID" value="NZ_RBWU01000001.1"/>
</dbReference>
<organism evidence="4 5">
    <name type="scientific">Actinomadura pelletieri DSM 43383</name>
    <dbReference type="NCBI Taxonomy" id="1120940"/>
    <lineage>
        <taxon>Bacteria</taxon>
        <taxon>Bacillati</taxon>
        <taxon>Actinomycetota</taxon>
        <taxon>Actinomycetes</taxon>
        <taxon>Streptosporangiales</taxon>
        <taxon>Thermomonosporaceae</taxon>
        <taxon>Actinomadura</taxon>
    </lineage>
</organism>
<keyword evidence="2" id="KW-0472">Membrane</keyword>
<dbReference type="Gene3D" id="3.40.720.10">
    <property type="entry name" value="Alkaline Phosphatase, subunit A"/>
    <property type="match status" value="1"/>
</dbReference>